<evidence type="ECO:0000256" key="2">
    <source>
        <dbReference type="ARBA" id="ARBA00022980"/>
    </source>
</evidence>
<name>A0A9D1WD79_9GAMM</name>
<evidence type="ECO:0000256" key="1">
    <source>
        <dbReference type="ARBA" id="ARBA00009254"/>
    </source>
</evidence>
<keyword evidence="3 5" id="KW-0687">Ribonucleoprotein</keyword>
<keyword evidence="6" id="KW-0175">Coiled coil</keyword>
<dbReference type="NCBIfam" id="TIGR00012">
    <property type="entry name" value="L29"/>
    <property type="match status" value="1"/>
</dbReference>
<protein>
    <recommendedName>
        <fullName evidence="4 5">Large ribosomal subunit protein uL29</fullName>
    </recommendedName>
</protein>
<evidence type="ECO:0000313" key="8">
    <source>
        <dbReference type="Proteomes" id="UP000886829"/>
    </source>
</evidence>
<dbReference type="PANTHER" id="PTHR10916:SF0">
    <property type="entry name" value="LARGE RIBOSOMAL SUBUNIT PROTEIN UL29C"/>
    <property type="match status" value="1"/>
</dbReference>
<evidence type="ECO:0000256" key="5">
    <source>
        <dbReference type="HAMAP-Rule" id="MF_00374"/>
    </source>
</evidence>
<dbReference type="SUPFAM" id="SSF46561">
    <property type="entry name" value="Ribosomal protein L29 (L29p)"/>
    <property type="match status" value="1"/>
</dbReference>
<dbReference type="AlphaFoldDB" id="A0A9D1WD79"/>
<dbReference type="Proteomes" id="UP000886829">
    <property type="component" value="Unassembled WGS sequence"/>
</dbReference>
<dbReference type="CDD" id="cd00427">
    <property type="entry name" value="Ribosomal_L29_HIP"/>
    <property type="match status" value="1"/>
</dbReference>
<feature type="coiled-coil region" evidence="6">
    <location>
        <begin position="1"/>
        <end position="31"/>
    </location>
</feature>
<dbReference type="Gene3D" id="1.10.287.310">
    <property type="match status" value="1"/>
</dbReference>
<dbReference type="InterPro" id="IPR001854">
    <property type="entry name" value="Ribosomal_uL29"/>
</dbReference>
<dbReference type="Pfam" id="PF00831">
    <property type="entry name" value="Ribosomal_L29"/>
    <property type="match status" value="1"/>
</dbReference>
<dbReference type="GO" id="GO:0003735">
    <property type="term" value="F:structural constituent of ribosome"/>
    <property type="evidence" value="ECO:0007669"/>
    <property type="project" value="InterPro"/>
</dbReference>
<dbReference type="FunFam" id="1.10.287.310:FF:000001">
    <property type="entry name" value="50S ribosomal protein L29"/>
    <property type="match status" value="1"/>
</dbReference>
<accession>A0A9D1WD79</accession>
<sequence length="67" mass="7995">MKASELRNKSVEELKNELNDLQREQFNLRFQLKLNLLQQTDNLRKVRREIARVNTVLSEKLRAESAQ</sequence>
<evidence type="ECO:0000256" key="3">
    <source>
        <dbReference type="ARBA" id="ARBA00023274"/>
    </source>
</evidence>
<evidence type="ECO:0000256" key="6">
    <source>
        <dbReference type="SAM" id="Coils"/>
    </source>
</evidence>
<organism evidence="7 8">
    <name type="scientific">Candidatus Anaerobiospirillum pullistercoris</name>
    <dbReference type="NCBI Taxonomy" id="2838452"/>
    <lineage>
        <taxon>Bacteria</taxon>
        <taxon>Pseudomonadati</taxon>
        <taxon>Pseudomonadota</taxon>
        <taxon>Gammaproteobacteria</taxon>
        <taxon>Aeromonadales</taxon>
        <taxon>Succinivibrionaceae</taxon>
        <taxon>Anaerobiospirillum</taxon>
    </lineage>
</organism>
<keyword evidence="2 5" id="KW-0689">Ribosomal protein</keyword>
<dbReference type="InterPro" id="IPR050063">
    <property type="entry name" value="Ribosomal_protein_uL29"/>
</dbReference>
<dbReference type="InterPro" id="IPR036049">
    <property type="entry name" value="Ribosomal_uL29_sf"/>
</dbReference>
<evidence type="ECO:0000313" key="7">
    <source>
        <dbReference type="EMBL" id="HIX56162.1"/>
    </source>
</evidence>
<reference evidence="7" key="1">
    <citation type="journal article" date="2021" name="PeerJ">
        <title>Extensive microbial diversity within the chicken gut microbiome revealed by metagenomics and culture.</title>
        <authorList>
            <person name="Gilroy R."/>
            <person name="Ravi A."/>
            <person name="Getino M."/>
            <person name="Pursley I."/>
            <person name="Horton D.L."/>
            <person name="Alikhan N.F."/>
            <person name="Baker D."/>
            <person name="Gharbi K."/>
            <person name="Hall N."/>
            <person name="Watson M."/>
            <person name="Adriaenssens E.M."/>
            <person name="Foster-Nyarko E."/>
            <person name="Jarju S."/>
            <person name="Secka A."/>
            <person name="Antonio M."/>
            <person name="Oren A."/>
            <person name="Chaudhuri R.R."/>
            <person name="La Ragione R."/>
            <person name="Hildebrand F."/>
            <person name="Pallen M.J."/>
        </authorList>
    </citation>
    <scope>NUCLEOTIDE SEQUENCE</scope>
    <source>
        <strain evidence="7">USASDec5-558</strain>
    </source>
</reference>
<dbReference type="HAMAP" id="MF_00374">
    <property type="entry name" value="Ribosomal_uL29"/>
    <property type="match status" value="1"/>
</dbReference>
<comment type="caution">
    <text evidence="7">The sequence shown here is derived from an EMBL/GenBank/DDBJ whole genome shotgun (WGS) entry which is preliminary data.</text>
</comment>
<reference evidence="7" key="2">
    <citation type="submission" date="2021-04" db="EMBL/GenBank/DDBJ databases">
        <authorList>
            <person name="Gilroy R."/>
        </authorList>
    </citation>
    <scope>NUCLEOTIDE SEQUENCE</scope>
    <source>
        <strain evidence="7">USASDec5-558</strain>
    </source>
</reference>
<proteinExistence type="inferred from homology"/>
<dbReference type="PANTHER" id="PTHR10916">
    <property type="entry name" value="60S RIBOSOMAL PROTEIN L35/50S RIBOSOMAL PROTEIN L29"/>
    <property type="match status" value="1"/>
</dbReference>
<comment type="similarity">
    <text evidence="1 5">Belongs to the universal ribosomal protein uL29 family.</text>
</comment>
<evidence type="ECO:0000256" key="4">
    <source>
        <dbReference type="ARBA" id="ARBA00035204"/>
    </source>
</evidence>
<dbReference type="GO" id="GO:0006412">
    <property type="term" value="P:translation"/>
    <property type="evidence" value="ECO:0007669"/>
    <property type="project" value="UniProtKB-UniRule"/>
</dbReference>
<dbReference type="GO" id="GO:0022625">
    <property type="term" value="C:cytosolic large ribosomal subunit"/>
    <property type="evidence" value="ECO:0007669"/>
    <property type="project" value="TreeGrafter"/>
</dbReference>
<gene>
    <name evidence="5 7" type="primary">rpmC</name>
    <name evidence="7" type="ORF">H9850_01665</name>
</gene>
<dbReference type="EMBL" id="DXEV01000032">
    <property type="protein sequence ID" value="HIX56162.1"/>
    <property type="molecule type" value="Genomic_DNA"/>
</dbReference>